<organism evidence="2 3">
    <name type="scientific">Nocardiopsis dassonvillei (strain ATCC 23218 / DSM 43111 / CIP 107115 / JCM 7437 / KCTC 9190 / NBRC 14626 / NCTC 10488 / NRRL B-5397 / IMRU 509)</name>
    <name type="common">Actinomadura dassonvillei</name>
    <dbReference type="NCBI Taxonomy" id="446468"/>
    <lineage>
        <taxon>Bacteria</taxon>
        <taxon>Bacillati</taxon>
        <taxon>Actinomycetota</taxon>
        <taxon>Actinomycetes</taxon>
        <taxon>Streptosporangiales</taxon>
        <taxon>Nocardiopsidaceae</taxon>
        <taxon>Nocardiopsis</taxon>
    </lineage>
</organism>
<protein>
    <submittedName>
        <fullName evidence="2">Uncharacterized protein</fullName>
    </submittedName>
</protein>
<dbReference type="HOGENOM" id="CLU_2667422_0_0_11"/>
<dbReference type="AlphaFoldDB" id="D7AY53"/>
<feature type="transmembrane region" description="Helical" evidence="1">
    <location>
        <begin position="12"/>
        <end position="30"/>
    </location>
</feature>
<dbReference type="KEGG" id="nda:Ndas_4544"/>
<sequence>MQPERPPLRPLVGLIVVFASHVVLVVTPPAFGGRPYGMTVAWAIIVVFAVIVYRKLWARYRTCREDPPTEEEPGP</sequence>
<keyword evidence="1" id="KW-0812">Transmembrane</keyword>
<keyword evidence="3" id="KW-1185">Reference proteome</keyword>
<accession>D7AY53</accession>
<feature type="transmembrane region" description="Helical" evidence="1">
    <location>
        <begin position="36"/>
        <end position="54"/>
    </location>
</feature>
<keyword evidence="1" id="KW-1133">Transmembrane helix</keyword>
<dbReference type="STRING" id="446468.Ndas_4544"/>
<dbReference type="RefSeq" id="WP_013155538.1">
    <property type="nucleotide sequence ID" value="NC_014210.1"/>
</dbReference>
<gene>
    <name evidence="2" type="ordered locus">Ndas_4544</name>
</gene>
<dbReference type="Proteomes" id="UP000002219">
    <property type="component" value="Chromosome 1"/>
</dbReference>
<dbReference type="EMBL" id="CP002040">
    <property type="protein sequence ID" value="ADH69931.1"/>
    <property type="molecule type" value="Genomic_DNA"/>
</dbReference>
<proteinExistence type="predicted"/>
<evidence type="ECO:0000313" key="2">
    <source>
        <dbReference type="EMBL" id="ADH69931.1"/>
    </source>
</evidence>
<reference evidence="2 3" key="1">
    <citation type="journal article" date="2010" name="Stand. Genomic Sci.">
        <title>Complete genome sequence of Nocardiopsis dassonvillei type strain (IMRU 509).</title>
        <authorList>
            <person name="Sun H."/>
            <person name="Lapidus A."/>
            <person name="Nolan M."/>
            <person name="Lucas S."/>
            <person name="Del Rio T.G."/>
            <person name="Tice H."/>
            <person name="Cheng J.F."/>
            <person name="Tapia R."/>
            <person name="Han C."/>
            <person name="Goodwin L."/>
            <person name="Pitluck S."/>
            <person name="Pagani I."/>
            <person name="Ivanova N."/>
            <person name="Mavromatis K."/>
            <person name="Mikhailova N."/>
            <person name="Pati A."/>
            <person name="Chen A."/>
            <person name="Palaniappan K."/>
            <person name="Land M."/>
            <person name="Hauser L."/>
            <person name="Chang Y.J."/>
            <person name="Jeffries C.D."/>
            <person name="Djao O.D."/>
            <person name="Rohde M."/>
            <person name="Sikorski J."/>
            <person name="Goker M."/>
            <person name="Woyke T."/>
            <person name="Bristow J."/>
            <person name="Eisen J.A."/>
            <person name="Markowitz V."/>
            <person name="Hugenholtz P."/>
            <person name="Kyrpides N.C."/>
            <person name="Klenk H.P."/>
        </authorList>
    </citation>
    <scope>NUCLEOTIDE SEQUENCE [LARGE SCALE GENOMIC DNA]</scope>
    <source>
        <strain evidence="3">ATCC 23218 / DSM 43111 / CIP 107115 / JCM 7437 / KCTC 9190 / NBRC 14626 / NCTC 10488 / NRRL B-5397 / IMRU 509</strain>
    </source>
</reference>
<name>D7AY53_NOCDD</name>
<evidence type="ECO:0000256" key="1">
    <source>
        <dbReference type="SAM" id="Phobius"/>
    </source>
</evidence>
<evidence type="ECO:0000313" key="3">
    <source>
        <dbReference type="Proteomes" id="UP000002219"/>
    </source>
</evidence>
<keyword evidence="1" id="KW-0472">Membrane</keyword>
<dbReference type="GeneID" id="91487084"/>